<gene>
    <name evidence="2" type="primary">osbG</name>
    <name evidence="2" type="ORF">DFA_03905</name>
</gene>
<dbReference type="GO" id="GO:0005634">
    <property type="term" value="C:nucleus"/>
    <property type="evidence" value="ECO:0007669"/>
    <property type="project" value="EnsemblProtists"/>
</dbReference>
<evidence type="ECO:0000313" key="2">
    <source>
        <dbReference type="EMBL" id="EGG18411.1"/>
    </source>
</evidence>
<name>F4Q0R0_CACFS</name>
<reference evidence="3" key="1">
    <citation type="journal article" date="2011" name="Genome Res.">
        <title>Phylogeny-wide analysis of social amoeba genomes highlights ancient origins for complex intercellular communication.</title>
        <authorList>
            <person name="Heidel A.J."/>
            <person name="Lawal H.M."/>
            <person name="Felder M."/>
            <person name="Schilde C."/>
            <person name="Helps N.R."/>
            <person name="Tunggal B."/>
            <person name="Rivero F."/>
            <person name="John U."/>
            <person name="Schleicher M."/>
            <person name="Eichinger L."/>
            <person name="Platzer M."/>
            <person name="Noegel A.A."/>
            <person name="Schaap P."/>
            <person name="Gloeckner G."/>
        </authorList>
    </citation>
    <scope>NUCLEOTIDE SEQUENCE [LARGE SCALE GENOMIC DNA]</scope>
    <source>
        <strain evidence="3">SH3</strain>
    </source>
</reference>
<dbReference type="Proteomes" id="UP000007797">
    <property type="component" value="Unassembled WGS sequence"/>
</dbReference>
<keyword evidence="3" id="KW-1185">Reference proteome</keyword>
<dbReference type="SUPFAM" id="SSF144000">
    <property type="entry name" value="Oxysterol-binding protein-like"/>
    <property type="match status" value="1"/>
</dbReference>
<dbReference type="KEGG" id="dfa:DFA_03905"/>
<dbReference type="InterPro" id="IPR000648">
    <property type="entry name" value="Oxysterol-bd"/>
</dbReference>
<dbReference type="PANTHER" id="PTHR10972:SF152">
    <property type="entry name" value="OXYSTEROL-BINDING PROTEIN 7"/>
    <property type="match status" value="1"/>
</dbReference>
<proteinExistence type="predicted"/>
<dbReference type="AlphaFoldDB" id="F4Q0R0"/>
<dbReference type="RefSeq" id="XP_004366315.1">
    <property type="nucleotide sequence ID" value="XM_004366258.1"/>
</dbReference>
<dbReference type="Gene3D" id="6.10.140.1150">
    <property type="match status" value="1"/>
</dbReference>
<dbReference type="OrthoDB" id="14833at2759"/>
<dbReference type="PANTHER" id="PTHR10972">
    <property type="entry name" value="OXYSTEROL-BINDING PROTEIN-RELATED"/>
    <property type="match status" value="1"/>
</dbReference>
<dbReference type="GO" id="GO:0032934">
    <property type="term" value="F:sterol binding"/>
    <property type="evidence" value="ECO:0007669"/>
    <property type="project" value="TreeGrafter"/>
</dbReference>
<dbReference type="EMBL" id="GL883018">
    <property type="protein sequence ID" value="EGG18411.1"/>
    <property type="molecule type" value="Genomic_DNA"/>
</dbReference>
<dbReference type="Pfam" id="PF01237">
    <property type="entry name" value="Oxysterol_BP"/>
    <property type="match status" value="1"/>
</dbReference>
<accession>F4Q0R0</accession>
<dbReference type="Gene3D" id="2.40.160.120">
    <property type="match status" value="1"/>
</dbReference>
<evidence type="ECO:0000256" key="1">
    <source>
        <dbReference type="SAM" id="MobiDB-lite"/>
    </source>
</evidence>
<feature type="compositionally biased region" description="Basic residues" evidence="1">
    <location>
        <begin position="332"/>
        <end position="344"/>
    </location>
</feature>
<evidence type="ECO:0000313" key="3">
    <source>
        <dbReference type="Proteomes" id="UP000007797"/>
    </source>
</evidence>
<dbReference type="InterPro" id="IPR037239">
    <property type="entry name" value="OSBP_sf"/>
</dbReference>
<organism evidence="2 3">
    <name type="scientific">Cavenderia fasciculata</name>
    <name type="common">Slime mold</name>
    <name type="synonym">Dictyostelium fasciculatum</name>
    <dbReference type="NCBI Taxonomy" id="261658"/>
    <lineage>
        <taxon>Eukaryota</taxon>
        <taxon>Amoebozoa</taxon>
        <taxon>Evosea</taxon>
        <taxon>Eumycetozoa</taxon>
        <taxon>Dictyostelia</taxon>
        <taxon>Acytosteliales</taxon>
        <taxon>Cavenderiaceae</taxon>
        <taxon>Cavenderia</taxon>
    </lineage>
</organism>
<dbReference type="GO" id="GO:0016020">
    <property type="term" value="C:membrane"/>
    <property type="evidence" value="ECO:0007669"/>
    <property type="project" value="TreeGrafter"/>
</dbReference>
<dbReference type="GeneID" id="14870261"/>
<dbReference type="OMA" id="FSAKFHM"/>
<protein>
    <submittedName>
        <fullName evidence="2">Oxysterol binding family protein</fullName>
    </submittedName>
</protein>
<dbReference type="GO" id="GO:0005829">
    <property type="term" value="C:cytosol"/>
    <property type="evidence" value="ECO:0007669"/>
    <property type="project" value="EnsemblProtists"/>
</dbReference>
<sequence>MTHSTKISQKYLCSSGSNNINTKKKATELASTLSAKSKESMDKLEQDPGLMSYADLHGEWETREISIFGAVKSFISQLGIGQELTKVSMPSMFLMPYSILELAGARYLKYFHLLSAVSSEPDQARRMAIVIQYFLACIRDGNFQRKPYNALLGETHNCFIRYPSAEEDGKTSTARFIAEQVTHHPPLTAFHIETSEGLTMDCNVQFSAKFHMNSVSIVTSGDIIIKVPMRESDGEPAHEEVYVIDKGLPDAIVKNVIFGTRSINWTDSVEIMCQTTNTSATLHFDKNEFVKGDIYEYNEEKNEEEHHATLSGYLNSTVNIEYFDTPASSEKSKKKSKKKSKSKKQFGPTDTVLFESEKLQPNHTLYPKQTDPINSLNVWKEVTKHIVANDMASSDVVKKEIEDEQRKRLRATKEEEKKERVYFKFDEEQERWVFKGFPTPN</sequence>
<feature type="region of interest" description="Disordered" evidence="1">
    <location>
        <begin position="326"/>
        <end position="347"/>
    </location>
</feature>